<reference evidence="1 2" key="1">
    <citation type="submission" date="2018-05" db="EMBL/GenBank/DDBJ databases">
        <title>Draft Genome Sequences for a Diverse set of 7 Haemophilus Species.</title>
        <authorList>
            <person name="Nichols M."/>
            <person name="Topaz N."/>
            <person name="Wang X."/>
            <person name="Wang X."/>
            <person name="Boxrud D."/>
        </authorList>
    </citation>
    <scope>NUCLEOTIDE SEQUENCE [LARGE SCALE GENOMIC DNA]</scope>
    <source>
        <strain evidence="1 2">C2001002503</strain>
    </source>
</reference>
<evidence type="ECO:0000313" key="2">
    <source>
        <dbReference type="Proteomes" id="UP000253998"/>
    </source>
</evidence>
<organism evidence="1 2">
    <name type="scientific">Aggregatibacter segnis</name>
    <dbReference type="NCBI Taxonomy" id="739"/>
    <lineage>
        <taxon>Bacteria</taxon>
        <taxon>Pseudomonadati</taxon>
        <taxon>Pseudomonadota</taxon>
        <taxon>Gammaproteobacteria</taxon>
        <taxon>Pasteurellales</taxon>
        <taxon>Pasteurellaceae</taxon>
        <taxon>Aggregatibacter</taxon>
    </lineage>
</organism>
<evidence type="ECO:0000313" key="1">
    <source>
        <dbReference type="EMBL" id="RDE71461.1"/>
    </source>
</evidence>
<comment type="caution">
    <text evidence="1">The sequence shown here is derived from an EMBL/GenBank/DDBJ whole genome shotgun (WGS) entry which is preliminary data.</text>
</comment>
<protein>
    <submittedName>
        <fullName evidence="1">Uncharacterized protein</fullName>
    </submittedName>
</protein>
<dbReference type="EMBL" id="QEPM01000002">
    <property type="protein sequence ID" value="RDE71461.1"/>
    <property type="molecule type" value="Genomic_DNA"/>
</dbReference>
<sequence length="72" mass="8852">MFHKMILRYAGVRKIRGRYFSEFYDVAQTIAFMLRKNILCLLKRSRRENKKCGRFSKRFLNRPHFLLKIKPN</sequence>
<dbReference type="Proteomes" id="UP000253998">
    <property type="component" value="Unassembled WGS sequence"/>
</dbReference>
<gene>
    <name evidence="1" type="ORF">DPV83_02515</name>
</gene>
<dbReference type="AlphaFoldDB" id="A0A8B2U446"/>
<accession>A0A8B2U446</accession>
<name>A0A8B2U446_9PAST</name>
<proteinExistence type="predicted"/>